<dbReference type="EMBL" id="JARAOO010000004">
    <property type="protein sequence ID" value="KAJ7973156.1"/>
    <property type="molecule type" value="Genomic_DNA"/>
</dbReference>
<organism evidence="1 2">
    <name type="scientific">Quillaja saponaria</name>
    <name type="common">Soap bark tree</name>
    <dbReference type="NCBI Taxonomy" id="32244"/>
    <lineage>
        <taxon>Eukaryota</taxon>
        <taxon>Viridiplantae</taxon>
        <taxon>Streptophyta</taxon>
        <taxon>Embryophyta</taxon>
        <taxon>Tracheophyta</taxon>
        <taxon>Spermatophyta</taxon>
        <taxon>Magnoliopsida</taxon>
        <taxon>eudicotyledons</taxon>
        <taxon>Gunneridae</taxon>
        <taxon>Pentapetalae</taxon>
        <taxon>rosids</taxon>
        <taxon>fabids</taxon>
        <taxon>Fabales</taxon>
        <taxon>Quillajaceae</taxon>
        <taxon>Quillaja</taxon>
    </lineage>
</organism>
<sequence>MHKPLIPPPTTTLSSEADYLPPELETPLVLDGEIVDSSAMEHRTLERTQASFGFSKDCVEKGITGRKIKKVRELMEEVVGQGRVRVGAKAVSSISVAA</sequence>
<evidence type="ECO:0000313" key="2">
    <source>
        <dbReference type="Proteomes" id="UP001163823"/>
    </source>
</evidence>
<comment type="caution">
    <text evidence="1">The sequence shown here is derived from an EMBL/GenBank/DDBJ whole genome shotgun (WGS) entry which is preliminary data.</text>
</comment>
<proteinExistence type="predicted"/>
<dbReference type="KEGG" id="qsa:O6P43_010937"/>
<evidence type="ECO:0000313" key="1">
    <source>
        <dbReference type="EMBL" id="KAJ7973156.1"/>
    </source>
</evidence>
<gene>
    <name evidence="1" type="ORF">O6P43_010937</name>
</gene>
<name>A0AAD7Q211_QUISA</name>
<protein>
    <submittedName>
        <fullName evidence="1">Uncharacterized protein</fullName>
    </submittedName>
</protein>
<keyword evidence="2" id="KW-1185">Reference proteome</keyword>
<dbReference type="Proteomes" id="UP001163823">
    <property type="component" value="Chromosome 4"/>
</dbReference>
<accession>A0AAD7Q211</accession>
<reference evidence="1" key="1">
    <citation type="journal article" date="2023" name="Science">
        <title>Elucidation of the pathway for biosynthesis of saponin adjuvants from the soapbark tree.</title>
        <authorList>
            <person name="Reed J."/>
            <person name="Orme A."/>
            <person name="El-Demerdash A."/>
            <person name="Owen C."/>
            <person name="Martin L.B.B."/>
            <person name="Misra R.C."/>
            <person name="Kikuchi S."/>
            <person name="Rejzek M."/>
            <person name="Martin A.C."/>
            <person name="Harkess A."/>
            <person name="Leebens-Mack J."/>
            <person name="Louveau T."/>
            <person name="Stephenson M.J."/>
            <person name="Osbourn A."/>
        </authorList>
    </citation>
    <scope>NUCLEOTIDE SEQUENCE</scope>
    <source>
        <strain evidence="1">S10</strain>
    </source>
</reference>
<dbReference type="AlphaFoldDB" id="A0AAD7Q211"/>